<organism evidence="2 4">
    <name type="scientific">Rotaria magnacalcarata</name>
    <dbReference type="NCBI Taxonomy" id="392030"/>
    <lineage>
        <taxon>Eukaryota</taxon>
        <taxon>Metazoa</taxon>
        <taxon>Spiralia</taxon>
        <taxon>Gnathifera</taxon>
        <taxon>Rotifera</taxon>
        <taxon>Eurotatoria</taxon>
        <taxon>Bdelloidea</taxon>
        <taxon>Philodinida</taxon>
        <taxon>Philodinidae</taxon>
        <taxon>Rotaria</taxon>
    </lineage>
</organism>
<feature type="domain" description="DUF6570" evidence="1">
    <location>
        <begin position="46"/>
        <end position="182"/>
    </location>
</feature>
<evidence type="ECO:0000259" key="1">
    <source>
        <dbReference type="Pfam" id="PF20209"/>
    </source>
</evidence>
<dbReference type="EMBL" id="CAJNOV010010430">
    <property type="protein sequence ID" value="CAF1405650.1"/>
    <property type="molecule type" value="Genomic_DNA"/>
</dbReference>
<dbReference type="EMBL" id="CAJOBH010098011">
    <property type="protein sequence ID" value="CAF4598784.1"/>
    <property type="molecule type" value="Genomic_DNA"/>
</dbReference>
<name>A0A815LL10_9BILA</name>
<gene>
    <name evidence="3" type="ORF">BYL167_LOCUS40033</name>
    <name evidence="2" type="ORF">CJN711_LOCUS22210</name>
</gene>
<dbReference type="AlphaFoldDB" id="A0A815LL10"/>
<sequence>MNNLSFTSIKDVVFYERGLHRNLDKKKRYFIHCDICMECWSALTKESIPKFSVASNVWVGDVPKELQELSIPEQKLIAVCRHNSCIVKWHSSFHSAATAQSASKGNCISFPQDVVNIAAILPLELEDLCDSLKIIFIGCRTPERNQLKNILTVRKKKVLSVLQWLRQNNPLYRNVVINQSIIDKLPNHDVPECLWATMQISDNVETAANERANYIPDLLINVSESNNTVIVPLIPSAVLDVNGTNISSDDVVEHLLDRMKLQTAEQTRALTSERNIQKDTVYMIPRGIFPTLFQYGCGAIEDGSRSVKIDFREHLTYLLSLEDHRFEEHYSFIFVVINILQRRIACIHAHFMTSRPYFWQSSQLL</sequence>
<comment type="caution">
    <text evidence="2">The sequence shown here is derived from an EMBL/GenBank/DDBJ whole genome shotgun (WGS) entry which is preliminary data.</text>
</comment>
<dbReference type="InterPro" id="IPR046700">
    <property type="entry name" value="DUF6570"/>
</dbReference>
<protein>
    <recommendedName>
        <fullName evidence="1">DUF6570 domain-containing protein</fullName>
    </recommendedName>
</protein>
<dbReference type="Proteomes" id="UP000663855">
    <property type="component" value="Unassembled WGS sequence"/>
</dbReference>
<accession>A0A815LL10</accession>
<dbReference type="Pfam" id="PF20209">
    <property type="entry name" value="DUF6570"/>
    <property type="match status" value="1"/>
</dbReference>
<evidence type="ECO:0000313" key="2">
    <source>
        <dbReference type="EMBL" id="CAF1405650.1"/>
    </source>
</evidence>
<evidence type="ECO:0000313" key="4">
    <source>
        <dbReference type="Proteomes" id="UP000663855"/>
    </source>
</evidence>
<evidence type="ECO:0000313" key="3">
    <source>
        <dbReference type="EMBL" id="CAF4598784.1"/>
    </source>
</evidence>
<reference evidence="2" key="1">
    <citation type="submission" date="2021-02" db="EMBL/GenBank/DDBJ databases">
        <authorList>
            <person name="Nowell W R."/>
        </authorList>
    </citation>
    <scope>NUCLEOTIDE SEQUENCE</scope>
</reference>
<proteinExistence type="predicted"/>
<dbReference type="Proteomes" id="UP000681967">
    <property type="component" value="Unassembled WGS sequence"/>
</dbReference>